<dbReference type="CDD" id="cd17043">
    <property type="entry name" value="RA"/>
    <property type="match status" value="1"/>
</dbReference>
<dbReference type="Gene3D" id="3.10.20.90">
    <property type="entry name" value="Phosphatidylinositol 3-kinase Catalytic Subunit, Chain A, domain 1"/>
    <property type="match status" value="1"/>
</dbReference>
<keyword evidence="6" id="KW-1185">Reference proteome</keyword>
<dbReference type="GO" id="GO:0085020">
    <property type="term" value="P:protein K6-linked ubiquitination"/>
    <property type="evidence" value="ECO:0007669"/>
    <property type="project" value="TreeGrafter"/>
</dbReference>
<dbReference type="SUPFAM" id="SSF48403">
    <property type="entry name" value="Ankyrin repeat"/>
    <property type="match status" value="1"/>
</dbReference>
<keyword evidence="2 3" id="KW-0040">ANK repeat</keyword>
<dbReference type="InterPro" id="IPR000159">
    <property type="entry name" value="RA_dom"/>
</dbReference>
<proteinExistence type="predicted"/>
<dbReference type="InterPro" id="IPR036770">
    <property type="entry name" value="Ankyrin_rpt-contain_sf"/>
</dbReference>
<feature type="domain" description="Ras-associating" evidence="4">
    <location>
        <begin position="228"/>
        <end position="308"/>
    </location>
</feature>
<dbReference type="PROSITE" id="PS50297">
    <property type="entry name" value="ANK_REP_REGION"/>
    <property type="match status" value="2"/>
</dbReference>
<dbReference type="SUPFAM" id="SSF54236">
    <property type="entry name" value="Ubiquitin-like"/>
    <property type="match status" value="1"/>
</dbReference>
<feature type="repeat" description="ANK" evidence="3">
    <location>
        <begin position="63"/>
        <end position="95"/>
    </location>
</feature>
<keyword evidence="1" id="KW-0677">Repeat</keyword>
<reference evidence="5 6" key="1">
    <citation type="submission" date="2023-11" db="EMBL/GenBank/DDBJ databases">
        <title>Dfirmibasis_genome.</title>
        <authorList>
            <person name="Edelbroek B."/>
            <person name="Kjellin J."/>
            <person name="Jerlstrom-Hultqvist J."/>
            <person name="Soderbom F."/>
        </authorList>
    </citation>
    <scope>NUCLEOTIDE SEQUENCE [LARGE SCALE GENOMIC DNA]</scope>
    <source>
        <strain evidence="5 6">TNS-C-14</strain>
    </source>
</reference>
<organism evidence="5 6">
    <name type="scientific">Dictyostelium firmibasis</name>
    <dbReference type="NCBI Taxonomy" id="79012"/>
    <lineage>
        <taxon>Eukaryota</taxon>
        <taxon>Amoebozoa</taxon>
        <taxon>Evosea</taxon>
        <taxon>Eumycetozoa</taxon>
        <taxon>Dictyostelia</taxon>
        <taxon>Dictyosteliales</taxon>
        <taxon>Dictyosteliaceae</taxon>
        <taxon>Dictyostelium</taxon>
    </lineage>
</organism>
<dbReference type="Pfam" id="PF21989">
    <property type="entry name" value="RA_2"/>
    <property type="match status" value="1"/>
</dbReference>
<dbReference type="GO" id="GO:0004842">
    <property type="term" value="F:ubiquitin-protein transferase activity"/>
    <property type="evidence" value="ECO:0007669"/>
    <property type="project" value="TreeGrafter"/>
</dbReference>
<protein>
    <recommendedName>
        <fullName evidence="4">Ras-associating domain-containing protein</fullName>
    </recommendedName>
</protein>
<evidence type="ECO:0000256" key="2">
    <source>
        <dbReference type="ARBA" id="ARBA00023043"/>
    </source>
</evidence>
<dbReference type="PROSITE" id="PS50200">
    <property type="entry name" value="RA"/>
    <property type="match status" value="1"/>
</dbReference>
<dbReference type="InterPro" id="IPR002110">
    <property type="entry name" value="Ankyrin_rpt"/>
</dbReference>
<dbReference type="EMBL" id="JAVFKY010000001">
    <property type="protein sequence ID" value="KAK5583860.1"/>
    <property type="molecule type" value="Genomic_DNA"/>
</dbReference>
<comment type="caution">
    <text evidence="5">The sequence shown here is derived from an EMBL/GenBank/DDBJ whole genome shotgun (WGS) entry which is preliminary data.</text>
</comment>
<dbReference type="Pfam" id="PF12796">
    <property type="entry name" value="Ank_2"/>
    <property type="match status" value="1"/>
</dbReference>
<dbReference type="InterPro" id="IPR029071">
    <property type="entry name" value="Ubiquitin-like_domsf"/>
</dbReference>
<dbReference type="PROSITE" id="PS50088">
    <property type="entry name" value="ANK_REPEAT"/>
    <property type="match status" value="2"/>
</dbReference>
<dbReference type="SMART" id="SM00248">
    <property type="entry name" value="ANK"/>
    <property type="match status" value="3"/>
</dbReference>
<dbReference type="PANTHER" id="PTHR24171">
    <property type="entry name" value="ANKYRIN REPEAT DOMAIN-CONTAINING PROTEIN 39-RELATED"/>
    <property type="match status" value="1"/>
</dbReference>
<sequence>MISNTYYSPTSTNNNNINNKIKSNYRIEKYDYDLFKGVSNNDIKKVREMIDCGVDINMREYEKGTCPVHIAASRGHKQALELLVSRGCDINVQDDRGWTPLHSLVTGRYDILALWLIRQGANINLKDNNGFTALDRAQTWFQKEMVDVAEGRISNSEATLLEVKKEQDQKQEEYQHALKSILQHHHEESKNSSNQYFISQQPNALNKMVQLQSSPYVESPIKGLTGSGSEVIKIYFRNDSYKSVKVTASDNCQSIIRVMCEKFNMKSFDKCFDLCEVIKNQVRFLQPNDLLLESKLKNWPIILTNNGYETHNHCHFSIVIKKTAPKEAIKLFESIL</sequence>
<evidence type="ECO:0000256" key="3">
    <source>
        <dbReference type="PROSITE-ProRule" id="PRU00023"/>
    </source>
</evidence>
<dbReference type="GO" id="GO:0007165">
    <property type="term" value="P:signal transduction"/>
    <property type="evidence" value="ECO:0007669"/>
    <property type="project" value="InterPro"/>
</dbReference>
<evidence type="ECO:0000313" key="6">
    <source>
        <dbReference type="Proteomes" id="UP001344447"/>
    </source>
</evidence>
<dbReference type="PANTHER" id="PTHR24171:SF8">
    <property type="entry name" value="BRCA1-ASSOCIATED RING DOMAIN PROTEIN 1"/>
    <property type="match status" value="1"/>
</dbReference>
<dbReference type="Gene3D" id="1.25.40.20">
    <property type="entry name" value="Ankyrin repeat-containing domain"/>
    <property type="match status" value="1"/>
</dbReference>
<dbReference type="AlphaFoldDB" id="A0AAN7UCN6"/>
<name>A0AAN7UCN6_9MYCE</name>
<gene>
    <name evidence="5" type="ORF">RB653_005463</name>
</gene>
<dbReference type="Proteomes" id="UP001344447">
    <property type="component" value="Unassembled WGS sequence"/>
</dbReference>
<feature type="repeat" description="ANK" evidence="3">
    <location>
        <begin position="96"/>
        <end position="128"/>
    </location>
</feature>
<evidence type="ECO:0000259" key="4">
    <source>
        <dbReference type="PROSITE" id="PS50200"/>
    </source>
</evidence>
<accession>A0AAN7UCN6</accession>
<evidence type="ECO:0000256" key="1">
    <source>
        <dbReference type="ARBA" id="ARBA00022737"/>
    </source>
</evidence>
<evidence type="ECO:0000313" key="5">
    <source>
        <dbReference type="EMBL" id="KAK5583860.1"/>
    </source>
</evidence>